<feature type="domain" description="Transposase IS110-like N-terminal" evidence="1">
    <location>
        <begin position="13"/>
        <end position="168"/>
    </location>
</feature>
<dbReference type="HOGENOM" id="CLU_036902_0_1_6"/>
<keyword evidence="4" id="KW-1185">Reference proteome</keyword>
<sequence length="417" mass="48192">MNAITQDYFKAYVGLDWADNKHDICIQAADSSHREFDCIPHRVDKIEEWALSLHSRFGGPIAVTLELTRGPVVYALQKYDFLELVPVNPSTLARYRKLLHPSGAKDDPSDAELALDLVLRHPDKFQTLAAQSARLRQLQLLVEHRRQLVADKVRLTNRLCAALKQYYPQSLEWFEKLDTILFCEFIKQWPTLRKAQSARSSTLVRFFNKNHMYRQSVQQRRLEGIRKATPLTLDEALIAPFSLKARLIAEQLRLVLAAIQQYEQKILELASEHPDYELFVSLPGAGASLAPRLLVAFGEERERFQSAGELQMYTGIAPVTERSGQKCWVHWRTQCPRLLRQTIVEWAGHSIRYSFWAEAFYRQQRNKGSNHQAAVRALAFKWLRILYRCWQTRTLYDESKYLKALQQRGSPLVAAAA</sequence>
<dbReference type="InterPro" id="IPR003346">
    <property type="entry name" value="Transposase_20"/>
</dbReference>
<evidence type="ECO:0000313" key="3">
    <source>
        <dbReference type="EMBL" id="KGE03816.1"/>
    </source>
</evidence>
<dbReference type="PANTHER" id="PTHR33055:SF3">
    <property type="entry name" value="PUTATIVE TRANSPOSASE FOR IS117-RELATED"/>
    <property type="match status" value="1"/>
</dbReference>
<dbReference type="Proteomes" id="UP000029640">
    <property type="component" value="Unassembled WGS sequence"/>
</dbReference>
<evidence type="ECO:0000259" key="1">
    <source>
        <dbReference type="Pfam" id="PF01548"/>
    </source>
</evidence>
<accession>A0A095XVT9</accession>
<dbReference type="AlphaFoldDB" id="A0A095XVT9"/>
<dbReference type="EMBL" id="AUVB01000046">
    <property type="protein sequence ID" value="KGE03816.1"/>
    <property type="molecule type" value="Genomic_DNA"/>
</dbReference>
<dbReference type="STRING" id="1265313.HRUBRA_01563"/>
<dbReference type="GO" id="GO:0003677">
    <property type="term" value="F:DNA binding"/>
    <property type="evidence" value="ECO:0007669"/>
    <property type="project" value="InterPro"/>
</dbReference>
<dbReference type="OrthoDB" id="6637920at2"/>
<organism evidence="3 4">
    <name type="scientific">Pseudohaliea rubra DSM 19751</name>
    <dbReference type="NCBI Taxonomy" id="1265313"/>
    <lineage>
        <taxon>Bacteria</taxon>
        <taxon>Pseudomonadati</taxon>
        <taxon>Pseudomonadota</taxon>
        <taxon>Gammaproteobacteria</taxon>
        <taxon>Cellvibrionales</taxon>
        <taxon>Halieaceae</taxon>
        <taxon>Pseudohaliea</taxon>
    </lineage>
</organism>
<dbReference type="PATRIC" id="fig|1265313.6.peg.1547"/>
<proteinExistence type="predicted"/>
<evidence type="ECO:0000313" key="4">
    <source>
        <dbReference type="Proteomes" id="UP000029640"/>
    </source>
</evidence>
<dbReference type="GO" id="GO:0004803">
    <property type="term" value="F:transposase activity"/>
    <property type="evidence" value="ECO:0007669"/>
    <property type="project" value="InterPro"/>
</dbReference>
<gene>
    <name evidence="3" type="ORF">HRUBRA_01563</name>
</gene>
<dbReference type="Pfam" id="PF02371">
    <property type="entry name" value="Transposase_20"/>
    <property type="match status" value="1"/>
</dbReference>
<dbReference type="GO" id="GO:0006313">
    <property type="term" value="P:DNA transposition"/>
    <property type="evidence" value="ECO:0007669"/>
    <property type="project" value="InterPro"/>
</dbReference>
<evidence type="ECO:0000259" key="2">
    <source>
        <dbReference type="Pfam" id="PF02371"/>
    </source>
</evidence>
<feature type="domain" description="Transposase IS116/IS110/IS902 C-terminal" evidence="2">
    <location>
        <begin position="277"/>
        <end position="362"/>
    </location>
</feature>
<protein>
    <submittedName>
        <fullName evidence="3">Mobile element protein</fullName>
    </submittedName>
</protein>
<dbReference type="PANTHER" id="PTHR33055">
    <property type="entry name" value="TRANSPOSASE FOR INSERTION SEQUENCE ELEMENT IS1111A"/>
    <property type="match status" value="1"/>
</dbReference>
<name>A0A095XVT9_9GAMM</name>
<dbReference type="Pfam" id="PF01548">
    <property type="entry name" value="DEDD_Tnp_IS110"/>
    <property type="match status" value="1"/>
</dbReference>
<reference evidence="3 4" key="1">
    <citation type="journal article" date="2014" name="Genome Announc.">
        <title>Genome Sequence of Gammaproteobacterial Pseudohaliea rubra Type Strain DSM 19751, Isolated from Coastal Seawater of the Mediterranean Sea.</title>
        <authorList>
            <person name="Spring S."/>
            <person name="Fiebig A."/>
            <person name="Riedel T."/>
            <person name="Goker M."/>
            <person name="Klenk H.P."/>
        </authorList>
    </citation>
    <scope>NUCLEOTIDE SEQUENCE [LARGE SCALE GENOMIC DNA]</scope>
    <source>
        <strain evidence="3 4">DSM 19751</strain>
    </source>
</reference>
<dbReference type="RefSeq" id="WP_035515689.1">
    <property type="nucleotide sequence ID" value="NZ_KN234757.1"/>
</dbReference>
<dbReference type="NCBIfam" id="NF033542">
    <property type="entry name" value="transpos_IS110"/>
    <property type="match status" value="1"/>
</dbReference>
<dbReference type="eggNOG" id="COG3547">
    <property type="taxonomic scope" value="Bacteria"/>
</dbReference>
<dbReference type="InterPro" id="IPR047650">
    <property type="entry name" value="Transpos_IS110"/>
</dbReference>
<comment type="caution">
    <text evidence="3">The sequence shown here is derived from an EMBL/GenBank/DDBJ whole genome shotgun (WGS) entry which is preliminary data.</text>
</comment>
<dbReference type="InterPro" id="IPR002525">
    <property type="entry name" value="Transp_IS110-like_N"/>
</dbReference>